<evidence type="ECO:0000256" key="1">
    <source>
        <dbReference type="SAM" id="Phobius"/>
    </source>
</evidence>
<name>A0A381UCV6_9ZZZZ</name>
<keyword evidence="1" id="KW-0812">Transmembrane</keyword>
<protein>
    <submittedName>
        <fullName evidence="2">Uncharacterized protein</fullName>
    </submittedName>
</protein>
<sequence length="40" mass="4714">MTLIKLISSENKPQMVSALDCLLQIWLFSFVITLYDFMFL</sequence>
<proteinExistence type="predicted"/>
<keyword evidence="1" id="KW-0472">Membrane</keyword>
<gene>
    <name evidence="2" type="ORF">METZ01_LOCUS77307</name>
</gene>
<accession>A0A381UCV6</accession>
<keyword evidence="1" id="KW-1133">Transmembrane helix</keyword>
<dbReference type="AlphaFoldDB" id="A0A381UCV6"/>
<dbReference type="EMBL" id="UINC01005933">
    <property type="protein sequence ID" value="SVA24453.1"/>
    <property type="molecule type" value="Genomic_DNA"/>
</dbReference>
<reference evidence="2" key="1">
    <citation type="submission" date="2018-05" db="EMBL/GenBank/DDBJ databases">
        <authorList>
            <person name="Lanie J.A."/>
            <person name="Ng W.-L."/>
            <person name="Kazmierczak K.M."/>
            <person name="Andrzejewski T.M."/>
            <person name="Davidsen T.M."/>
            <person name="Wayne K.J."/>
            <person name="Tettelin H."/>
            <person name="Glass J.I."/>
            <person name="Rusch D."/>
            <person name="Podicherti R."/>
            <person name="Tsui H.-C.T."/>
            <person name="Winkler M.E."/>
        </authorList>
    </citation>
    <scope>NUCLEOTIDE SEQUENCE</scope>
</reference>
<feature type="transmembrane region" description="Helical" evidence="1">
    <location>
        <begin position="21"/>
        <end position="39"/>
    </location>
</feature>
<evidence type="ECO:0000313" key="2">
    <source>
        <dbReference type="EMBL" id="SVA24453.1"/>
    </source>
</evidence>
<organism evidence="2">
    <name type="scientific">marine metagenome</name>
    <dbReference type="NCBI Taxonomy" id="408172"/>
    <lineage>
        <taxon>unclassified sequences</taxon>
        <taxon>metagenomes</taxon>
        <taxon>ecological metagenomes</taxon>
    </lineage>
</organism>